<evidence type="ECO:0000313" key="2">
    <source>
        <dbReference type="Proteomes" id="UP000236584"/>
    </source>
</evidence>
<dbReference type="KEGG" id="srub:C2R22_16570"/>
<dbReference type="Pfam" id="PF00106">
    <property type="entry name" value="adh_short"/>
    <property type="match status" value="1"/>
</dbReference>
<name>A0A2I8VPL7_9EURY</name>
<dbReference type="AlphaFoldDB" id="A0A2I8VPL7"/>
<dbReference type="PANTHER" id="PTHR44147:SF2">
    <property type="entry name" value="DEHYDROGENASE_REDUCTASE SDR FAMILY MEMBER 1"/>
    <property type="match status" value="1"/>
</dbReference>
<dbReference type="GeneID" id="35593740"/>
<gene>
    <name evidence="1" type="ORF">C2R22_16570</name>
</gene>
<dbReference type="EMBL" id="CP026309">
    <property type="protein sequence ID" value="AUV83059.1"/>
    <property type="molecule type" value="Genomic_DNA"/>
</dbReference>
<dbReference type="PANTHER" id="PTHR44147">
    <property type="entry name" value="DEHYDROGENASE/REDUCTASE SDR FAMILY MEMBER 1"/>
    <property type="match status" value="1"/>
</dbReference>
<reference evidence="1 2" key="1">
    <citation type="submission" date="2018-01" db="EMBL/GenBank/DDBJ databases">
        <title>Complete genome sequence of Salinigranum rubrum GX10T, an extremely halophilic archaeon isolated from a marine solar saltern.</title>
        <authorList>
            <person name="Han S."/>
        </authorList>
    </citation>
    <scope>NUCLEOTIDE SEQUENCE [LARGE SCALE GENOMIC DNA]</scope>
    <source>
        <strain evidence="1 2">GX10</strain>
    </source>
</reference>
<protein>
    <submittedName>
        <fullName evidence="1">Oxidoreductase</fullName>
    </submittedName>
</protein>
<dbReference type="RefSeq" id="WP_103426748.1">
    <property type="nucleotide sequence ID" value="NZ_CP026309.1"/>
</dbReference>
<dbReference type="SUPFAM" id="SSF51735">
    <property type="entry name" value="NAD(P)-binding Rossmann-fold domains"/>
    <property type="match status" value="1"/>
</dbReference>
<dbReference type="InterPro" id="IPR036291">
    <property type="entry name" value="NAD(P)-bd_dom_sf"/>
</dbReference>
<evidence type="ECO:0000313" key="1">
    <source>
        <dbReference type="EMBL" id="AUV83059.1"/>
    </source>
</evidence>
<dbReference type="OrthoDB" id="301022at2157"/>
<organism evidence="1 2">
    <name type="scientific">Salinigranum rubrum</name>
    <dbReference type="NCBI Taxonomy" id="755307"/>
    <lineage>
        <taxon>Archaea</taxon>
        <taxon>Methanobacteriati</taxon>
        <taxon>Methanobacteriota</taxon>
        <taxon>Stenosarchaea group</taxon>
        <taxon>Halobacteria</taxon>
        <taxon>Halobacteriales</taxon>
        <taxon>Haloferacaceae</taxon>
        <taxon>Salinigranum</taxon>
    </lineage>
</organism>
<dbReference type="PRINTS" id="PR00081">
    <property type="entry name" value="GDHRDH"/>
</dbReference>
<dbReference type="Proteomes" id="UP000236584">
    <property type="component" value="Chromosome"/>
</dbReference>
<keyword evidence="2" id="KW-1185">Reference proteome</keyword>
<dbReference type="Gene3D" id="3.40.50.720">
    <property type="entry name" value="NAD(P)-binding Rossmann-like Domain"/>
    <property type="match status" value="1"/>
</dbReference>
<accession>A0A2I8VPL7</accession>
<proteinExistence type="predicted"/>
<dbReference type="InterPro" id="IPR002347">
    <property type="entry name" value="SDR_fam"/>
</dbReference>
<sequence length="286" mass="30458">MPSLSNTTALVTGASRGVGRGIALALGDAGATVYVTGRSVDADRTDDLPGTVDETAEAITERGGRGIAVQCDHTDDQQVEALFDRIDRDRDRGEVGALDLLVNNVWGGYEGYGESFDDPFWEQSVETWDRMFDAGVRAHFTASRLAVPRLLDAVESNGGLVVTVSSGHGGRYRGNVPYDVSKTATERLTRAMAYDLRDAPVSTVAVQPGFTRTERVLDAIGDDPEALAETESPLYTGRAVVALAADSRVAEKSGGVFRVGELAREYGFTDVDGSQPAPFDLPGDPL</sequence>